<keyword evidence="10" id="KW-0472">Membrane</keyword>
<dbReference type="SMART" id="SM00382">
    <property type="entry name" value="AAA"/>
    <property type="match status" value="2"/>
</dbReference>
<dbReference type="KEGG" id="sfh:SFHH103_05274"/>
<evidence type="ECO:0000256" key="2">
    <source>
        <dbReference type="ARBA" id="ARBA00005417"/>
    </source>
</evidence>
<keyword evidence="4" id="KW-1003">Cell membrane</keyword>
<dbReference type="InterPro" id="IPR017871">
    <property type="entry name" value="ABC_transporter-like_CS"/>
</dbReference>
<dbReference type="EC" id="3.6.3.17" evidence="13"/>
<feature type="region of interest" description="Disordered" evidence="11">
    <location>
        <begin position="1"/>
        <end position="32"/>
    </location>
</feature>
<evidence type="ECO:0000256" key="11">
    <source>
        <dbReference type="SAM" id="MobiDB-lite"/>
    </source>
</evidence>
<dbReference type="EMBL" id="HE616899">
    <property type="protein sequence ID" value="CCE99740.1"/>
    <property type="molecule type" value="Genomic_DNA"/>
</dbReference>
<dbReference type="AlphaFoldDB" id="G9AFA8"/>
<feature type="domain" description="ABC transporter" evidence="12">
    <location>
        <begin position="293"/>
        <end position="536"/>
    </location>
</feature>
<dbReference type="InterPro" id="IPR003439">
    <property type="entry name" value="ABC_transporter-like_ATP-bd"/>
</dbReference>
<evidence type="ECO:0000256" key="6">
    <source>
        <dbReference type="ARBA" id="ARBA00022737"/>
    </source>
</evidence>
<dbReference type="PROSITE" id="PS50893">
    <property type="entry name" value="ABC_TRANSPORTER_2"/>
    <property type="match status" value="2"/>
</dbReference>
<evidence type="ECO:0000256" key="10">
    <source>
        <dbReference type="ARBA" id="ARBA00023136"/>
    </source>
</evidence>
<evidence type="ECO:0000256" key="1">
    <source>
        <dbReference type="ARBA" id="ARBA00004202"/>
    </source>
</evidence>
<dbReference type="InterPro" id="IPR003593">
    <property type="entry name" value="AAA+_ATPase"/>
</dbReference>
<dbReference type="PATRIC" id="fig|380.5.peg.4830"/>
<evidence type="ECO:0000256" key="4">
    <source>
        <dbReference type="ARBA" id="ARBA00022475"/>
    </source>
</evidence>
<evidence type="ECO:0000256" key="8">
    <source>
        <dbReference type="ARBA" id="ARBA00022840"/>
    </source>
</evidence>
<dbReference type="GO" id="GO:0016887">
    <property type="term" value="F:ATP hydrolysis activity"/>
    <property type="evidence" value="ECO:0007669"/>
    <property type="project" value="InterPro"/>
</dbReference>
<evidence type="ECO:0000256" key="9">
    <source>
        <dbReference type="ARBA" id="ARBA00022967"/>
    </source>
</evidence>
<organism evidence="13 14">
    <name type="scientific">Sinorhizobium fredii (strain HH103)</name>
    <dbReference type="NCBI Taxonomy" id="1117943"/>
    <lineage>
        <taxon>Bacteria</taxon>
        <taxon>Pseudomonadati</taxon>
        <taxon>Pseudomonadota</taxon>
        <taxon>Alphaproteobacteria</taxon>
        <taxon>Hyphomicrobiales</taxon>
        <taxon>Rhizobiaceae</taxon>
        <taxon>Sinorhizobium/Ensifer group</taxon>
        <taxon>Sinorhizobium</taxon>
    </lineage>
</organism>
<dbReference type="InterPro" id="IPR027417">
    <property type="entry name" value="P-loop_NTPase"/>
</dbReference>
<sequence>MGGSAGREIALRRQRPFSPWTGKEASPATPLPVIDVSSNPALRLSRISKRFGPLKANEAISFDLKRGEVIALLGENGAGKTTLMNILFGHYVADEGSVEAFGKPLPPGDPRAALDAGIGMVHQHFTLADNMTVQENIALGTQSLWRMRLDRAAARRRIEQLSADFGLAVDPAATVSTLSVGERQRVEILKALYREARILILDEPTAVLTPAETDALFRTLKLLVAKGLSIIFISHKLHEVMAVSDRVLVLRSGKLVGERETDSTDRKELAALMVGQEVKPAEVSPVKLGAPLLALEGVSTTPYNGSGLDKVSLTLTAGEITGLAGVAGNGQAVLAGLIAGIRRPTSGSISIAGREVADWSPRAALAHGVARIPEDRHAIGSIGDMSVTENVIAERYRSPRFSRMGFLNWKAAGRFAEKLIADYDVKCPSPEARIRLLSGGNMQKLILGRALDPDPAVILASQPTRGLDVGAVAYVHRMLLEARDRGAAILLISEDLEEVLALSDRIIVMSKGRFSTPSSRGERSIRELGDLMAGHSGEHSDHAA</sequence>
<protein>
    <submittedName>
        <fullName evidence="13">ABC transporter ATP-binding protein</fullName>
        <ecNumber evidence="13">3.6.3.17</ecNumber>
    </submittedName>
</protein>
<dbReference type="Proteomes" id="UP000007735">
    <property type="component" value="Plasmid pSfHH103e"/>
</dbReference>
<dbReference type="GO" id="GO:0005886">
    <property type="term" value="C:plasma membrane"/>
    <property type="evidence" value="ECO:0007669"/>
    <property type="project" value="UniProtKB-SubCell"/>
</dbReference>
<keyword evidence="6" id="KW-0677">Repeat</keyword>
<evidence type="ECO:0000313" key="13">
    <source>
        <dbReference type="EMBL" id="CCE99740.1"/>
    </source>
</evidence>
<evidence type="ECO:0000256" key="5">
    <source>
        <dbReference type="ARBA" id="ARBA00022597"/>
    </source>
</evidence>
<dbReference type="CDD" id="cd03216">
    <property type="entry name" value="ABC_Carb_Monos_I"/>
    <property type="match status" value="1"/>
</dbReference>
<feature type="domain" description="ABC transporter" evidence="12">
    <location>
        <begin position="42"/>
        <end position="277"/>
    </location>
</feature>
<evidence type="ECO:0000256" key="7">
    <source>
        <dbReference type="ARBA" id="ARBA00022741"/>
    </source>
</evidence>
<comment type="subcellular location">
    <subcellularLocation>
        <location evidence="1">Cell membrane</location>
        <topology evidence="1">Peripheral membrane protein</topology>
    </subcellularLocation>
</comment>
<keyword evidence="9" id="KW-1278">Translocase</keyword>
<evidence type="ECO:0000313" key="14">
    <source>
        <dbReference type="Proteomes" id="UP000007735"/>
    </source>
</evidence>
<dbReference type="Pfam" id="PF00005">
    <property type="entry name" value="ABC_tran"/>
    <property type="match status" value="2"/>
</dbReference>
<accession>G9AFA8</accession>
<name>G9AFA8_SINF1</name>
<gene>
    <name evidence="13" type="ordered locus">SFHH103_05274</name>
</gene>
<dbReference type="FunFam" id="3.40.50.300:FF:000127">
    <property type="entry name" value="Ribose import ATP-binding protein RbsA"/>
    <property type="match status" value="1"/>
</dbReference>
<reference evidence="13 14" key="1">
    <citation type="journal article" date="2012" name="J. Bacteriol.">
        <title>Genome sequence of the soybean symbiont Sinorhizobium fredii HH103.</title>
        <authorList>
            <person name="Weidner S."/>
            <person name="Becker A."/>
            <person name="Bonilla I."/>
            <person name="Jaenicke S."/>
            <person name="Lloret J."/>
            <person name="Margaret I."/>
            <person name="Puhler A."/>
            <person name="Ruiz-Sainz J.E."/>
            <person name="Schneiker-Bekel S."/>
            <person name="Szczepanowski R."/>
            <person name="Vinardell J.M."/>
            <person name="Zehner S."/>
            <person name="Gottfert M."/>
        </authorList>
    </citation>
    <scope>NUCLEOTIDE SEQUENCE [LARGE SCALE GENOMIC DNA]</scope>
    <source>
        <strain evidence="13 14">HH103</strain>
        <plasmid evidence="14">pSfHH103e</plasmid>
    </source>
</reference>
<keyword evidence="3" id="KW-0813">Transport</keyword>
<dbReference type="CDD" id="cd03215">
    <property type="entry name" value="ABC_Carb_Monos_II"/>
    <property type="match status" value="1"/>
</dbReference>
<dbReference type="HOGENOM" id="CLU_000604_92_0_5"/>
<evidence type="ECO:0000259" key="12">
    <source>
        <dbReference type="PROSITE" id="PS50893"/>
    </source>
</evidence>
<comment type="similarity">
    <text evidence="2">Belongs to the ABC transporter superfamily.</text>
</comment>
<evidence type="ECO:0000256" key="3">
    <source>
        <dbReference type="ARBA" id="ARBA00022448"/>
    </source>
</evidence>
<dbReference type="Gene3D" id="3.40.50.300">
    <property type="entry name" value="P-loop containing nucleotide triphosphate hydrolases"/>
    <property type="match status" value="2"/>
</dbReference>
<keyword evidence="8 13" id="KW-0067">ATP-binding</keyword>
<keyword evidence="13" id="KW-0614">Plasmid</keyword>
<keyword evidence="5" id="KW-0762">Sugar transport</keyword>
<keyword evidence="13" id="KW-0378">Hydrolase</keyword>
<proteinExistence type="inferred from homology"/>
<dbReference type="GO" id="GO:0005524">
    <property type="term" value="F:ATP binding"/>
    <property type="evidence" value="ECO:0007669"/>
    <property type="project" value="UniProtKB-KW"/>
</dbReference>
<dbReference type="SUPFAM" id="SSF52540">
    <property type="entry name" value="P-loop containing nucleoside triphosphate hydrolases"/>
    <property type="match status" value="2"/>
</dbReference>
<dbReference type="InterPro" id="IPR050107">
    <property type="entry name" value="ABC_carbohydrate_import_ATPase"/>
</dbReference>
<keyword evidence="7" id="KW-0547">Nucleotide-binding</keyword>
<geneLocation type="plasmid" evidence="13 14">
    <name>pSfHH103e</name>
</geneLocation>
<dbReference type="PROSITE" id="PS00211">
    <property type="entry name" value="ABC_TRANSPORTER_1"/>
    <property type="match status" value="2"/>
</dbReference>
<dbReference type="PANTHER" id="PTHR43790">
    <property type="entry name" value="CARBOHYDRATE TRANSPORT ATP-BINDING PROTEIN MG119-RELATED"/>
    <property type="match status" value="1"/>
</dbReference>
<dbReference type="PANTHER" id="PTHR43790:SF9">
    <property type="entry name" value="GALACTOFURANOSE TRANSPORTER ATP-BINDING PROTEIN YTFR"/>
    <property type="match status" value="1"/>
</dbReference>